<evidence type="ECO:0000313" key="1">
    <source>
        <dbReference type="EMBL" id="BDS12199.1"/>
    </source>
</evidence>
<dbReference type="Proteomes" id="UP001060919">
    <property type="component" value="Chromosome"/>
</dbReference>
<sequence length="431" mass="49458">MIIHKNSPIPKDVIAQQTSSICEPSLSQYKDFIFVTGNWFAAQSEDNGTTWEYISPYSHLPKPPNGGQFDCDQTTIASIQHHLLFWILQYDKNSAGNTNVLRLAVKNFNHNSSGSDWYWWDFSPCEVNQEWDNEWFDYNHAVVSDNYLYIGTNVFSTITNQFTRFVVLKFSLKDLANAENTEQPEKINSQYIQNTVSPWRATQGAHHKMFFASHNNSNQLQLLIWDEHTNDMYEKKIAISPWNDVGHDYSDENSLGRTWLNRCDDRVTGAWFAKGVLGFMWTANHDEHRPYPFIRVVRIKEEELDKEAPSILDEPDIWNEDYAYAYPDAAVNQEGDVGITLFRGGPSLPPSHCVGILDSNEPNHWLIQSTVIGTHFPRGNKWGDYLACRPHPDGKSWIATGFTLQDSDNENTTAGREAIEPRIIHFSKSTL</sequence>
<gene>
    <name evidence="1" type="ORF">AsAng_0029140</name>
</gene>
<protein>
    <submittedName>
        <fullName evidence="1">Uncharacterized protein</fullName>
    </submittedName>
</protein>
<dbReference type="AlphaFoldDB" id="A0A915YFR2"/>
<proteinExistence type="predicted"/>
<dbReference type="RefSeq" id="WP_264793302.1">
    <property type="nucleotide sequence ID" value="NZ_AP026867.1"/>
</dbReference>
<accession>A0A915YFR2</accession>
<organism evidence="1 2">
    <name type="scientific">Aureispira anguillae</name>
    <dbReference type="NCBI Taxonomy" id="2864201"/>
    <lineage>
        <taxon>Bacteria</taxon>
        <taxon>Pseudomonadati</taxon>
        <taxon>Bacteroidota</taxon>
        <taxon>Saprospiria</taxon>
        <taxon>Saprospirales</taxon>
        <taxon>Saprospiraceae</taxon>
        <taxon>Aureispira</taxon>
    </lineage>
</organism>
<dbReference type="KEGG" id="aup:AsAng_0029140"/>
<name>A0A915YFR2_9BACT</name>
<reference evidence="1" key="1">
    <citation type="submission" date="2022-09" db="EMBL/GenBank/DDBJ databases">
        <title>Aureispira anguillicida sp. nov., isolated from Leptocephalus of Japanese eel Anguilla japonica.</title>
        <authorList>
            <person name="Yuasa K."/>
            <person name="Mekata T."/>
            <person name="Ikunari K."/>
        </authorList>
    </citation>
    <scope>NUCLEOTIDE SEQUENCE</scope>
    <source>
        <strain evidence="1">EL160426</strain>
    </source>
</reference>
<keyword evidence="2" id="KW-1185">Reference proteome</keyword>
<dbReference type="EMBL" id="AP026867">
    <property type="protein sequence ID" value="BDS12199.1"/>
    <property type="molecule type" value="Genomic_DNA"/>
</dbReference>
<evidence type="ECO:0000313" key="2">
    <source>
        <dbReference type="Proteomes" id="UP001060919"/>
    </source>
</evidence>